<dbReference type="EMBL" id="CP000934">
    <property type="protein sequence ID" value="ACE84446.1"/>
    <property type="molecule type" value="Genomic_DNA"/>
</dbReference>
<organism evidence="6 7">
    <name type="scientific">Cellvibrio japonicus (strain Ueda107)</name>
    <name type="common">Pseudomonas fluorescens subsp. cellulosa</name>
    <dbReference type="NCBI Taxonomy" id="498211"/>
    <lineage>
        <taxon>Bacteria</taxon>
        <taxon>Pseudomonadati</taxon>
        <taxon>Pseudomonadota</taxon>
        <taxon>Gammaproteobacteria</taxon>
        <taxon>Cellvibrionales</taxon>
        <taxon>Cellvibrionaceae</taxon>
        <taxon>Cellvibrio</taxon>
    </lineage>
</organism>
<dbReference type="eggNOG" id="COG3713">
    <property type="taxonomic scope" value="Bacteria"/>
</dbReference>
<evidence type="ECO:0000256" key="3">
    <source>
        <dbReference type="ARBA" id="ARBA00022729"/>
    </source>
</evidence>
<proteinExistence type="inferred from homology"/>
<dbReference type="STRING" id="498211.CJA_0305"/>
<comment type="subcellular location">
    <subcellularLocation>
        <location evidence="1">Cell outer membrane</location>
    </subcellularLocation>
</comment>
<name>B3PHA8_CELJU</name>
<keyword evidence="5" id="KW-0998">Cell outer membrane</keyword>
<protein>
    <recommendedName>
        <fullName evidence="8">MipA/OmpV family protein</fullName>
    </recommendedName>
</protein>
<evidence type="ECO:0000313" key="6">
    <source>
        <dbReference type="EMBL" id="ACE84446.1"/>
    </source>
</evidence>
<keyword evidence="3" id="KW-0732">Signal</keyword>
<comment type="similarity">
    <text evidence="2">Belongs to the MipA/OmpV family.</text>
</comment>
<keyword evidence="7" id="KW-1185">Reference proteome</keyword>
<evidence type="ECO:0000313" key="7">
    <source>
        <dbReference type="Proteomes" id="UP000001036"/>
    </source>
</evidence>
<evidence type="ECO:0008006" key="8">
    <source>
        <dbReference type="Google" id="ProtNLM"/>
    </source>
</evidence>
<dbReference type="KEGG" id="cja:CJA_0305"/>
<accession>B3PHA8</accession>
<dbReference type="Pfam" id="PF06629">
    <property type="entry name" value="MipA"/>
    <property type="match status" value="1"/>
</dbReference>
<evidence type="ECO:0000256" key="4">
    <source>
        <dbReference type="ARBA" id="ARBA00023136"/>
    </source>
</evidence>
<dbReference type="AlphaFoldDB" id="B3PHA8"/>
<dbReference type="GO" id="GO:0009279">
    <property type="term" value="C:cell outer membrane"/>
    <property type="evidence" value="ECO:0007669"/>
    <property type="project" value="UniProtKB-SubCell"/>
</dbReference>
<reference evidence="6 7" key="1">
    <citation type="journal article" date="2008" name="J. Bacteriol.">
        <title>Insights into plant cell wall degradation from the genome sequence of the soil bacterium Cellvibrio japonicus.</title>
        <authorList>
            <person name="Deboy R.T."/>
            <person name="Mongodin E.F."/>
            <person name="Fouts D.E."/>
            <person name="Tailford L.E."/>
            <person name="Khouri H."/>
            <person name="Emerson J.B."/>
            <person name="Mohamoud Y."/>
            <person name="Watkins K."/>
            <person name="Henrissat B."/>
            <person name="Gilbert H.J."/>
            <person name="Nelson K.E."/>
        </authorList>
    </citation>
    <scope>NUCLEOTIDE SEQUENCE [LARGE SCALE GENOMIC DNA]</scope>
    <source>
        <strain evidence="6 7">Ueda107</strain>
    </source>
</reference>
<evidence type="ECO:0000256" key="2">
    <source>
        <dbReference type="ARBA" id="ARBA00005722"/>
    </source>
</evidence>
<dbReference type="PANTHER" id="PTHR38776:SF1">
    <property type="entry name" value="MLTA-INTERACTING PROTEIN-RELATED"/>
    <property type="match status" value="1"/>
</dbReference>
<dbReference type="InterPro" id="IPR010583">
    <property type="entry name" value="MipA"/>
</dbReference>
<dbReference type="Proteomes" id="UP000001036">
    <property type="component" value="Chromosome"/>
</dbReference>
<gene>
    <name evidence="6" type="ordered locus">CJA_0305</name>
</gene>
<evidence type="ECO:0000256" key="1">
    <source>
        <dbReference type="ARBA" id="ARBA00004442"/>
    </source>
</evidence>
<sequence length="300" mass="34279">MVTIGSWARMAGIQSCHYTRDKMHTCFFSSASRLSRLFLRQFSLLMVMVPSTYAQDEHKTWELGVGLGALYGPDYRGADEYRSYVAPIPYIVYRGKFIQSDRDGLRGNVVRSDTYEFTLSASANITPDSEKNRAREGMPELGSTAELGPSLNLLLMGENLQEGLQLQIPWRFVFALHGDKRGYIGQVLQPQLMWRQRIDDWSLSYRAGITLATEPYHHYYYGVDERYATGTRPAYTTDSGYSGWFGQLAVSHSLRIINEQTRLALFMRYDNLAQSTMEDSPLLFSKNAWRGGLAFIWVIH</sequence>
<keyword evidence="4" id="KW-0472">Membrane</keyword>
<dbReference type="HOGENOM" id="CLU_056131_0_0_6"/>
<evidence type="ECO:0000256" key="5">
    <source>
        <dbReference type="ARBA" id="ARBA00023237"/>
    </source>
</evidence>
<dbReference type="PANTHER" id="PTHR38776">
    <property type="entry name" value="MLTA-INTERACTING PROTEIN-RELATED"/>
    <property type="match status" value="1"/>
</dbReference>